<accession>A0ABS6AJP1</accession>
<dbReference type="PIRSF" id="PIRSF034110">
    <property type="entry name" value="DUF1203"/>
    <property type="match status" value="1"/>
</dbReference>
<comment type="caution">
    <text evidence="1">The sequence shown here is derived from an EMBL/GenBank/DDBJ whole genome shotgun (WGS) entry which is preliminary data.</text>
</comment>
<keyword evidence="2" id="KW-1185">Reference proteome</keyword>
<dbReference type="InterPro" id="IPR009593">
    <property type="entry name" value="DUF1203"/>
</dbReference>
<evidence type="ECO:0000313" key="1">
    <source>
        <dbReference type="EMBL" id="MBU3029875.1"/>
    </source>
</evidence>
<reference evidence="1" key="1">
    <citation type="submission" date="2021-06" db="EMBL/GenBank/DDBJ databases">
        <title>Paracoccus bacterium XHP0099 sp. nov., isolated from the surface waters of the Yellow Sea.</title>
        <authorList>
            <person name="Xue H."/>
            <person name="Zhang D."/>
        </authorList>
    </citation>
    <scope>NUCLEOTIDE SEQUENCE</scope>
    <source>
        <strain evidence="1">XHP0099</strain>
    </source>
</reference>
<dbReference type="Pfam" id="PF06718">
    <property type="entry name" value="DUF1203"/>
    <property type="match status" value="1"/>
</dbReference>
<proteinExistence type="predicted"/>
<dbReference type="RefSeq" id="WP_216032552.1">
    <property type="nucleotide sequence ID" value="NZ_JAHKNG010000008.1"/>
</dbReference>
<organism evidence="1 2">
    <name type="scientific">Paracoccus marinaquae</name>
    <dbReference type="NCBI Taxonomy" id="2841926"/>
    <lineage>
        <taxon>Bacteria</taxon>
        <taxon>Pseudomonadati</taxon>
        <taxon>Pseudomonadota</taxon>
        <taxon>Alphaproteobacteria</taxon>
        <taxon>Rhodobacterales</taxon>
        <taxon>Paracoccaceae</taxon>
        <taxon>Paracoccus</taxon>
    </lineage>
</organism>
<dbReference type="Proteomes" id="UP001166191">
    <property type="component" value="Unassembled WGS sequence"/>
</dbReference>
<protein>
    <submittedName>
        <fullName evidence="1">DUF1203 domain-containing protein</fullName>
    </submittedName>
</protein>
<dbReference type="EMBL" id="JAHKNG010000008">
    <property type="protein sequence ID" value="MBU3029875.1"/>
    <property type="molecule type" value="Genomic_DNA"/>
</dbReference>
<sequence length="154" mass="16367">MAIRFIPIKTAIAWALRDGTDAYGLPAERVAASGGDGVPCRHCLRQVPAGAPYVIVAHRPFAGLNPYTETGPIFLCASHCAPGGPGFPAAMLAAPHYILRGYSADERIIYGTGSVIPTAAIAARCEDLFARPEIAFIHIRSASNNCFQCRVERG</sequence>
<evidence type="ECO:0000313" key="2">
    <source>
        <dbReference type="Proteomes" id="UP001166191"/>
    </source>
</evidence>
<gene>
    <name evidence="1" type="ORF">KNW02_07050</name>
</gene>
<name>A0ABS6AJP1_9RHOB</name>